<dbReference type="PANTHER" id="PTHR45783">
    <property type="entry name" value="KINESIN LIGHT CHAIN"/>
    <property type="match status" value="1"/>
</dbReference>
<keyword evidence="2" id="KW-0963">Cytoplasm</keyword>
<dbReference type="Proteomes" id="UP000006564">
    <property type="component" value="Chromosome 7"/>
</dbReference>
<dbReference type="Pfam" id="PF13374">
    <property type="entry name" value="TPR_10"/>
    <property type="match status" value="2"/>
</dbReference>
<dbReference type="Pfam" id="PF13424">
    <property type="entry name" value="TPR_12"/>
    <property type="match status" value="2"/>
</dbReference>
<name>Q2U129_ASPOR</name>
<dbReference type="STRING" id="510516.Q2U129"/>
<gene>
    <name evidence="6" type="ORF">AO090011000197</name>
</gene>
<dbReference type="PANTHER" id="PTHR45783:SF3">
    <property type="entry name" value="KINESIN LIGHT CHAIN"/>
    <property type="match status" value="1"/>
</dbReference>
<keyword evidence="4" id="KW-0802">TPR repeat</keyword>
<evidence type="ECO:0000256" key="4">
    <source>
        <dbReference type="ARBA" id="ARBA00022803"/>
    </source>
</evidence>
<dbReference type="RefSeq" id="XP_023093404.1">
    <property type="nucleotide sequence ID" value="XM_023232836.1"/>
</dbReference>
<organism evidence="6 7">
    <name type="scientific">Aspergillus oryzae (strain ATCC 42149 / RIB 40)</name>
    <name type="common">Yellow koji mold</name>
    <dbReference type="NCBI Taxonomy" id="510516"/>
    <lineage>
        <taxon>Eukaryota</taxon>
        <taxon>Fungi</taxon>
        <taxon>Dikarya</taxon>
        <taxon>Ascomycota</taxon>
        <taxon>Pezizomycotina</taxon>
        <taxon>Eurotiomycetes</taxon>
        <taxon>Eurotiomycetidae</taxon>
        <taxon>Eurotiales</taxon>
        <taxon>Aspergillaceae</taxon>
        <taxon>Aspergillus</taxon>
        <taxon>Aspergillus subgen. Circumdati</taxon>
    </lineage>
</organism>
<dbReference type="VEuPathDB" id="FungiDB:AO090011000197"/>
<evidence type="ECO:0000256" key="3">
    <source>
        <dbReference type="ARBA" id="ARBA00022737"/>
    </source>
</evidence>
<evidence type="ECO:0000256" key="1">
    <source>
        <dbReference type="ARBA" id="ARBA00004496"/>
    </source>
</evidence>
<evidence type="ECO:0000313" key="6">
    <source>
        <dbReference type="EMBL" id="BAE64736.1"/>
    </source>
</evidence>
<dbReference type="GeneID" id="5997972"/>
<dbReference type="SUPFAM" id="SSF48452">
    <property type="entry name" value="TPR-like"/>
    <property type="match status" value="1"/>
</dbReference>
<evidence type="ECO:0000256" key="2">
    <source>
        <dbReference type="ARBA" id="ARBA00022490"/>
    </source>
</evidence>
<dbReference type="GO" id="GO:0007018">
    <property type="term" value="P:microtubule-based movement"/>
    <property type="evidence" value="ECO:0007669"/>
    <property type="project" value="TreeGrafter"/>
</dbReference>
<keyword evidence="3" id="KW-0677">Repeat</keyword>
<feature type="region of interest" description="Disordered" evidence="5">
    <location>
        <begin position="1"/>
        <end position="28"/>
    </location>
</feature>
<dbReference type="Gene3D" id="1.25.40.10">
    <property type="entry name" value="Tetratricopeptide repeat domain"/>
    <property type="match status" value="2"/>
</dbReference>
<dbReference type="HOGENOM" id="CLU_000288_125_15_1"/>
<accession>Q2U129</accession>
<dbReference type="AlphaFoldDB" id="Q2U129"/>
<evidence type="ECO:0000313" key="7">
    <source>
        <dbReference type="Proteomes" id="UP000006564"/>
    </source>
</evidence>
<proteinExistence type="predicted"/>
<dbReference type="KEGG" id="aor:AO090011000197"/>
<sequence>MGCCCSRSKSSSSPSPTSPPNEMEDVRPTLQSLIAESDALLEENRWVEARGKLDQAVQLSEQQQGPDHEDTLETKAILAYNLRKHGEYQEAEQIDREVHATRLRVSGPDHTETAKALNNIALDLKGLASYHQQCRFGDAARLHEKTLELRVKTLGRDHFETIMAMDLLGVDCRELGQVEKAARYQEEALELATNSLGEGSETTLRCSINLASTYQAFGTADGQQKALTLLERALDLSRRNLGEESPETVGTMNNLAVAYVKADRLDDAYPLLKAAYDINRKTLGPDHPKTRASEGNYNYVMEKLGLTQANIFGA</sequence>
<reference evidence="6 7" key="1">
    <citation type="journal article" date="2005" name="Nature">
        <title>Genome sequencing and analysis of Aspergillus oryzae.</title>
        <authorList>
            <person name="Machida M."/>
            <person name="Asai K."/>
            <person name="Sano M."/>
            <person name="Tanaka T."/>
            <person name="Kumagai T."/>
            <person name="Terai G."/>
            <person name="Kusumoto K."/>
            <person name="Arima T."/>
            <person name="Akita O."/>
            <person name="Kashiwagi Y."/>
            <person name="Abe K."/>
            <person name="Gomi K."/>
            <person name="Horiuchi H."/>
            <person name="Kitamoto K."/>
            <person name="Kobayashi T."/>
            <person name="Takeuchi M."/>
            <person name="Denning D.W."/>
            <person name="Galagan J.E."/>
            <person name="Nierman W.C."/>
            <person name="Yu J."/>
            <person name="Archer D.B."/>
            <person name="Bennett J.W."/>
            <person name="Bhatnagar D."/>
            <person name="Cleveland T.E."/>
            <person name="Fedorova N.D."/>
            <person name="Gotoh O."/>
            <person name="Horikawa H."/>
            <person name="Hosoyama A."/>
            <person name="Ichinomiya M."/>
            <person name="Igarashi R."/>
            <person name="Iwashita K."/>
            <person name="Juvvadi P.R."/>
            <person name="Kato M."/>
            <person name="Kato Y."/>
            <person name="Kin T."/>
            <person name="Kokubun A."/>
            <person name="Maeda H."/>
            <person name="Maeyama N."/>
            <person name="Maruyama J."/>
            <person name="Nagasaki H."/>
            <person name="Nakajima T."/>
            <person name="Oda K."/>
            <person name="Okada K."/>
            <person name="Paulsen I."/>
            <person name="Sakamoto K."/>
            <person name="Sawano T."/>
            <person name="Takahashi M."/>
            <person name="Takase K."/>
            <person name="Terabayashi Y."/>
            <person name="Wortman J."/>
            <person name="Yamada O."/>
            <person name="Yamagata Y."/>
            <person name="Anazawa H."/>
            <person name="Hata Y."/>
            <person name="Koide Y."/>
            <person name="Komori T."/>
            <person name="Koyama Y."/>
            <person name="Minetoki T."/>
            <person name="Suharnan S."/>
            <person name="Tanaka A."/>
            <person name="Isono K."/>
            <person name="Kuhara S."/>
            <person name="Ogasawara N."/>
            <person name="Kikuchi H."/>
        </authorList>
    </citation>
    <scope>NUCLEOTIDE SEQUENCE [LARGE SCALE GENOMIC DNA]</scope>
    <source>
        <strain evidence="7">ATCC 42149 / RIB 40</strain>
    </source>
</reference>
<dbReference type="InterPro" id="IPR002151">
    <property type="entry name" value="Kinesin_light"/>
</dbReference>
<dbReference type="EMBL" id="AP007171">
    <property type="protein sequence ID" value="BAE64736.1"/>
    <property type="molecule type" value="Genomic_DNA"/>
</dbReference>
<evidence type="ECO:0000256" key="5">
    <source>
        <dbReference type="SAM" id="MobiDB-lite"/>
    </source>
</evidence>
<keyword evidence="7" id="KW-1185">Reference proteome</keyword>
<protein>
    <submittedName>
        <fullName evidence="6">DNA, SC011</fullName>
    </submittedName>
</protein>
<dbReference type="GO" id="GO:0005871">
    <property type="term" value="C:kinesin complex"/>
    <property type="evidence" value="ECO:0007669"/>
    <property type="project" value="InterPro"/>
</dbReference>
<comment type="subcellular location">
    <subcellularLocation>
        <location evidence="1">Cytoplasm</location>
    </subcellularLocation>
</comment>
<dbReference type="GO" id="GO:0005737">
    <property type="term" value="C:cytoplasm"/>
    <property type="evidence" value="ECO:0007669"/>
    <property type="project" value="UniProtKB-SubCell"/>
</dbReference>
<dbReference type="InterPro" id="IPR011990">
    <property type="entry name" value="TPR-like_helical_dom_sf"/>
</dbReference>
<dbReference type="GO" id="GO:0019894">
    <property type="term" value="F:kinesin binding"/>
    <property type="evidence" value="ECO:0007669"/>
    <property type="project" value="TreeGrafter"/>
</dbReference>
<dbReference type="OMA" id="GGTWESK"/>